<gene>
    <name evidence="3" type="ORF">COL8621_02447</name>
</gene>
<dbReference type="SMART" id="SM00850">
    <property type="entry name" value="LytTR"/>
    <property type="match status" value="1"/>
</dbReference>
<reference evidence="4" key="1">
    <citation type="submission" date="2017-05" db="EMBL/GenBank/DDBJ databases">
        <authorList>
            <person name="Rodrigo-Torres L."/>
            <person name="Arahal R. D."/>
            <person name="Lucena T."/>
        </authorList>
    </citation>
    <scope>NUCLEOTIDE SEQUENCE [LARGE SCALE GENOMIC DNA]</scope>
    <source>
        <strain evidence="4">CECT 8621</strain>
    </source>
</reference>
<organism evidence="3 4">
    <name type="scientific">Actibacterium lipolyticum</name>
    <dbReference type="NCBI Taxonomy" id="1524263"/>
    <lineage>
        <taxon>Bacteria</taxon>
        <taxon>Pseudomonadati</taxon>
        <taxon>Pseudomonadota</taxon>
        <taxon>Alphaproteobacteria</taxon>
        <taxon>Rhodobacterales</taxon>
        <taxon>Roseobacteraceae</taxon>
        <taxon>Actibacterium</taxon>
    </lineage>
</organism>
<dbReference type="RefSeq" id="WP_176438490.1">
    <property type="nucleotide sequence ID" value="NZ_FXYE01000002.1"/>
</dbReference>
<dbReference type="GO" id="GO:0003677">
    <property type="term" value="F:DNA binding"/>
    <property type="evidence" value="ECO:0007669"/>
    <property type="project" value="UniProtKB-KW"/>
</dbReference>
<keyword evidence="1" id="KW-1133">Transmembrane helix</keyword>
<feature type="domain" description="HTH LytTR-type" evidence="2">
    <location>
        <begin position="174"/>
        <end position="257"/>
    </location>
</feature>
<evidence type="ECO:0000313" key="3">
    <source>
        <dbReference type="EMBL" id="SMX44036.1"/>
    </source>
</evidence>
<feature type="transmembrane region" description="Helical" evidence="1">
    <location>
        <begin position="74"/>
        <end position="96"/>
    </location>
</feature>
<evidence type="ECO:0000259" key="2">
    <source>
        <dbReference type="PROSITE" id="PS50930"/>
    </source>
</evidence>
<dbReference type="Gene3D" id="2.40.50.1020">
    <property type="entry name" value="LytTr DNA-binding domain"/>
    <property type="match status" value="1"/>
</dbReference>
<keyword evidence="1" id="KW-0812">Transmembrane</keyword>
<name>A0A238KPT1_9RHOB</name>
<dbReference type="Pfam" id="PF04397">
    <property type="entry name" value="LytTR"/>
    <property type="match status" value="1"/>
</dbReference>
<keyword evidence="1" id="KW-0472">Membrane</keyword>
<proteinExistence type="predicted"/>
<dbReference type="AlphaFoldDB" id="A0A238KPT1"/>
<dbReference type="EMBL" id="FXYE01000002">
    <property type="protein sequence ID" value="SMX44036.1"/>
    <property type="molecule type" value="Genomic_DNA"/>
</dbReference>
<evidence type="ECO:0000256" key="1">
    <source>
        <dbReference type="SAM" id="Phobius"/>
    </source>
</evidence>
<protein>
    <submittedName>
        <fullName evidence="3">LytTr DNA-binding domain protein</fullName>
    </submittedName>
</protein>
<keyword evidence="3" id="KW-0238">DNA-binding</keyword>
<dbReference type="PROSITE" id="PS50930">
    <property type="entry name" value="HTH_LYTTR"/>
    <property type="match status" value="1"/>
</dbReference>
<feature type="transmembrane region" description="Helical" evidence="1">
    <location>
        <begin position="116"/>
        <end position="134"/>
    </location>
</feature>
<evidence type="ECO:0000313" key="4">
    <source>
        <dbReference type="Proteomes" id="UP000202922"/>
    </source>
</evidence>
<keyword evidence="4" id="KW-1185">Reference proteome</keyword>
<sequence>MASLKKEFFEAMKSPALYVAWLVVSGMVAYAGPFGTYDGFPLTKRLIYWPTVVAVGIVLGIAVRLSVQRLITGGGFWPVVVVSSGCMGVCFAVPLTAFTRFMASGTTAHVPSLLEMSFLVFVAGIGVGAIRLLLSTPSPRQKPEAEAEEKEKVVRPRLLDRIEPGLQGEVLKCEVFDHYVALTTEKGQARLLMRFSDAIAELDGVDGLQVHRSHWVATNAIESQSVESGRLFLTLKDGSRVPVSRNYRPVVEERGLF</sequence>
<dbReference type="Proteomes" id="UP000202922">
    <property type="component" value="Unassembled WGS sequence"/>
</dbReference>
<feature type="transmembrane region" description="Helical" evidence="1">
    <location>
        <begin position="47"/>
        <end position="67"/>
    </location>
</feature>
<dbReference type="InterPro" id="IPR007492">
    <property type="entry name" value="LytTR_DNA-bd_dom"/>
</dbReference>
<accession>A0A238KPT1</accession>